<dbReference type="PATRIC" id="fig|1341156.4.peg.366"/>
<feature type="region of interest" description="Disordered" evidence="3">
    <location>
        <begin position="181"/>
        <end position="344"/>
    </location>
</feature>
<feature type="compositionally biased region" description="Polar residues" evidence="3">
    <location>
        <begin position="268"/>
        <end position="279"/>
    </location>
</feature>
<evidence type="ECO:0000256" key="1">
    <source>
        <dbReference type="ARBA" id="ARBA00022670"/>
    </source>
</evidence>
<dbReference type="AlphaFoldDB" id="A0A011W1L0"/>
<feature type="compositionally biased region" description="Polar residues" evidence="3">
    <location>
        <begin position="197"/>
        <end position="207"/>
    </location>
</feature>
<dbReference type="InterPro" id="IPR051201">
    <property type="entry name" value="Chloro_Bact_Ser_Proteases"/>
</dbReference>
<dbReference type="PANTHER" id="PTHR43343">
    <property type="entry name" value="PEPTIDASE S12"/>
    <property type="match status" value="1"/>
</dbReference>
<accession>A0A011W1L0</accession>
<reference evidence="4 5" key="1">
    <citation type="submission" date="2013-06" db="EMBL/GenBank/DDBJ databases">
        <title>Rumen cellulosomics: divergent fiber-degrading strategies revealed by comparative genome-wide analysis of six Ruminococcal strains.</title>
        <authorList>
            <person name="Dassa B."/>
            <person name="Borovok I."/>
            <person name="Lamed R."/>
            <person name="Flint H."/>
            <person name="Yeoman C.J."/>
            <person name="White B."/>
            <person name="Bayer E.A."/>
        </authorList>
    </citation>
    <scope>NUCLEOTIDE SEQUENCE [LARGE SCALE GENOMIC DNA]</scope>
    <source>
        <strain evidence="4 5">SY3</strain>
    </source>
</reference>
<protein>
    <submittedName>
        <fullName evidence="4">Trypsin</fullName>
    </submittedName>
</protein>
<comment type="caution">
    <text evidence="4">The sequence shown here is derived from an EMBL/GenBank/DDBJ whole genome shotgun (WGS) entry which is preliminary data.</text>
</comment>
<keyword evidence="5" id="KW-1185">Reference proteome</keyword>
<feature type="compositionally biased region" description="Polar residues" evidence="3">
    <location>
        <begin position="299"/>
        <end position="336"/>
    </location>
</feature>
<sequence length="535" mass="59513">MSRMVDRLAESGSGCFVRCVGVSDSYLLDIEELDRRFEGEGYLRLNKLDTPTNSDELERLRKESEEFAESFEGERLLALYRESVSDINTSIETNLIISLLHWSKLLGSRTGGVLIYCGKTGYKEYLFCYLAYMKGWRVLVLMPEGEGKISSVLIEKSELITLGMPYAVQIPAYVPPRVVTPPPVRQPAPRTYPGTPQRPQLTDNNRYGTPPREYRSGPRPNAPMRGDEGNIRVTIPPRERRSGPRPNAPMRGDEGNIKVKIPPRQRSKGSANVSKQTFTAAAPEDIPFETHSDIPEAENNFSPFPQKNRTQTPPPVNRSTPSVMNRSVPTPINRSTPAPMERSRQRELSSEEIARLAESVVMITVCNKFGDMIGSASGIVINADGYILTNHHVISKGSYFLARFENDRTAYPVQIVKYNNVHDMALLKIHRRAKPLPLFRNKNQELVRGQKVIAIGSPLGLFNTVSDGIISGFRVIDVTDMIQFTAPISHGSSGGALLNTYGEIIGMCTGGAKEGQNINLAVSCRIIEPFIMNFI</sequence>
<dbReference type="EMBL" id="JEOB01000001">
    <property type="protein sequence ID" value="EXM40743.1"/>
    <property type="molecule type" value="Genomic_DNA"/>
</dbReference>
<proteinExistence type="predicted"/>
<gene>
    <name evidence="4" type="ORF">RASY3_03235</name>
</gene>
<evidence type="ECO:0000313" key="4">
    <source>
        <dbReference type="EMBL" id="EXM40743.1"/>
    </source>
</evidence>
<dbReference type="PANTHER" id="PTHR43343:SF3">
    <property type="entry name" value="PROTEASE DO-LIKE 8, CHLOROPLASTIC"/>
    <property type="match status" value="1"/>
</dbReference>
<dbReference type="InterPro" id="IPR009003">
    <property type="entry name" value="Peptidase_S1_PA"/>
</dbReference>
<dbReference type="SUPFAM" id="SSF50494">
    <property type="entry name" value="Trypsin-like serine proteases"/>
    <property type="match status" value="1"/>
</dbReference>
<dbReference type="Proteomes" id="UP000021369">
    <property type="component" value="Unassembled WGS sequence"/>
</dbReference>
<dbReference type="GO" id="GO:0004252">
    <property type="term" value="F:serine-type endopeptidase activity"/>
    <property type="evidence" value="ECO:0007669"/>
    <property type="project" value="InterPro"/>
</dbReference>
<organism evidence="4 5">
    <name type="scientific">Ruminococcus albus SY3</name>
    <dbReference type="NCBI Taxonomy" id="1341156"/>
    <lineage>
        <taxon>Bacteria</taxon>
        <taxon>Bacillati</taxon>
        <taxon>Bacillota</taxon>
        <taxon>Clostridia</taxon>
        <taxon>Eubacteriales</taxon>
        <taxon>Oscillospiraceae</taxon>
        <taxon>Ruminococcus</taxon>
    </lineage>
</organism>
<name>A0A011W1L0_RUMAL</name>
<dbReference type="Pfam" id="PF13365">
    <property type="entry name" value="Trypsin_2"/>
    <property type="match status" value="1"/>
</dbReference>
<keyword evidence="2" id="KW-0378">Hydrolase</keyword>
<evidence type="ECO:0000313" key="5">
    <source>
        <dbReference type="Proteomes" id="UP000021369"/>
    </source>
</evidence>
<dbReference type="GO" id="GO:0006508">
    <property type="term" value="P:proteolysis"/>
    <property type="evidence" value="ECO:0007669"/>
    <property type="project" value="UniProtKB-KW"/>
</dbReference>
<dbReference type="PRINTS" id="PR00834">
    <property type="entry name" value="PROTEASES2C"/>
</dbReference>
<dbReference type="RefSeq" id="WP_051506311.1">
    <property type="nucleotide sequence ID" value="NZ_JEOB01000001.1"/>
</dbReference>
<keyword evidence="1" id="KW-0645">Protease</keyword>
<evidence type="ECO:0000256" key="2">
    <source>
        <dbReference type="ARBA" id="ARBA00022801"/>
    </source>
</evidence>
<evidence type="ECO:0000256" key="3">
    <source>
        <dbReference type="SAM" id="MobiDB-lite"/>
    </source>
</evidence>
<dbReference type="Gene3D" id="2.40.10.120">
    <property type="match status" value="1"/>
</dbReference>
<dbReference type="InterPro" id="IPR001940">
    <property type="entry name" value="Peptidase_S1C"/>
</dbReference>